<comment type="similarity">
    <text evidence="6">Belongs to the peptidase M3B family.</text>
</comment>
<dbReference type="CDD" id="cd09608">
    <property type="entry name" value="M3B_PepF"/>
    <property type="match status" value="1"/>
</dbReference>
<evidence type="ECO:0000259" key="7">
    <source>
        <dbReference type="Pfam" id="PF01432"/>
    </source>
</evidence>
<dbReference type="InterPro" id="IPR004438">
    <property type="entry name" value="Peptidase_M3B"/>
</dbReference>
<dbReference type="GO" id="GO:0004222">
    <property type="term" value="F:metalloendopeptidase activity"/>
    <property type="evidence" value="ECO:0007669"/>
    <property type="project" value="UniProtKB-UniRule"/>
</dbReference>
<dbReference type="NCBIfam" id="TIGR00181">
    <property type="entry name" value="pepF"/>
    <property type="match status" value="1"/>
</dbReference>
<dbReference type="GO" id="GO:0006518">
    <property type="term" value="P:peptide metabolic process"/>
    <property type="evidence" value="ECO:0007669"/>
    <property type="project" value="TreeGrafter"/>
</dbReference>
<keyword evidence="1 6" id="KW-0645">Protease</keyword>
<gene>
    <name evidence="9" type="primary">pepF1</name>
    <name evidence="9" type="ORF">Pan216_08780</name>
</gene>
<dbReference type="PANTHER" id="PTHR11804:SF84">
    <property type="entry name" value="SACCHAROLYSIN"/>
    <property type="match status" value="1"/>
</dbReference>
<evidence type="ECO:0000313" key="9">
    <source>
        <dbReference type="EMBL" id="QDU60041.1"/>
    </source>
</evidence>
<comment type="function">
    <text evidence="6">Has oligopeptidase activity and degrades a variety of small bioactive peptides.</text>
</comment>
<keyword evidence="4 6" id="KW-0862">Zinc</keyword>
<feature type="domain" description="Peptidase M3A/M3B catalytic" evidence="7">
    <location>
        <begin position="212"/>
        <end position="593"/>
    </location>
</feature>
<dbReference type="Gene3D" id="1.10.287.830">
    <property type="entry name" value="putative peptidase helix hairpin domain like"/>
    <property type="match status" value="1"/>
</dbReference>
<dbReference type="Pfam" id="PF08439">
    <property type="entry name" value="Peptidase_M3_N"/>
    <property type="match status" value="1"/>
</dbReference>
<evidence type="ECO:0000256" key="5">
    <source>
        <dbReference type="ARBA" id="ARBA00023049"/>
    </source>
</evidence>
<keyword evidence="2 6" id="KW-0479">Metal-binding</keyword>
<dbReference type="KEGG" id="knv:Pan216_08780"/>
<evidence type="ECO:0000256" key="4">
    <source>
        <dbReference type="ARBA" id="ARBA00022833"/>
    </source>
</evidence>
<dbReference type="InterPro" id="IPR042088">
    <property type="entry name" value="OligoPept_F_C"/>
</dbReference>
<feature type="domain" description="Oligopeptidase F N-terminal" evidence="8">
    <location>
        <begin position="123"/>
        <end position="191"/>
    </location>
</feature>
<keyword evidence="5 6" id="KW-0482">Metalloprotease</keyword>
<dbReference type="EC" id="3.4.24.-" evidence="6"/>
<dbReference type="InterPro" id="IPR045090">
    <property type="entry name" value="Pept_M3A_M3B"/>
</dbReference>
<dbReference type="GO" id="GO:0006508">
    <property type="term" value="P:proteolysis"/>
    <property type="evidence" value="ECO:0007669"/>
    <property type="project" value="UniProtKB-KW"/>
</dbReference>
<dbReference type="PANTHER" id="PTHR11804">
    <property type="entry name" value="PROTEASE M3 THIMET OLIGOPEPTIDASE-RELATED"/>
    <property type="match status" value="1"/>
</dbReference>
<evidence type="ECO:0000256" key="1">
    <source>
        <dbReference type="ARBA" id="ARBA00022670"/>
    </source>
</evidence>
<evidence type="ECO:0000256" key="6">
    <source>
        <dbReference type="RuleBase" id="RU368091"/>
    </source>
</evidence>
<protein>
    <recommendedName>
        <fullName evidence="6">Oligopeptidase F</fullName>
        <ecNumber evidence="6">3.4.24.-</ecNumber>
    </recommendedName>
</protein>
<evidence type="ECO:0000256" key="3">
    <source>
        <dbReference type="ARBA" id="ARBA00022801"/>
    </source>
</evidence>
<evidence type="ECO:0000313" key="10">
    <source>
        <dbReference type="Proteomes" id="UP000317093"/>
    </source>
</evidence>
<dbReference type="InterPro" id="IPR001567">
    <property type="entry name" value="Pept_M3A_M3B_dom"/>
</dbReference>
<dbReference type="Pfam" id="PF01432">
    <property type="entry name" value="Peptidase_M3"/>
    <property type="match status" value="1"/>
</dbReference>
<dbReference type="InterPro" id="IPR013647">
    <property type="entry name" value="OligopepF_N_dom"/>
</dbReference>
<keyword evidence="10" id="KW-1185">Reference proteome</keyword>
<reference evidence="9 10" key="1">
    <citation type="submission" date="2019-02" db="EMBL/GenBank/DDBJ databases">
        <title>Deep-cultivation of Planctomycetes and their phenomic and genomic characterization uncovers novel biology.</title>
        <authorList>
            <person name="Wiegand S."/>
            <person name="Jogler M."/>
            <person name="Boedeker C."/>
            <person name="Pinto D."/>
            <person name="Vollmers J."/>
            <person name="Rivas-Marin E."/>
            <person name="Kohn T."/>
            <person name="Peeters S.H."/>
            <person name="Heuer A."/>
            <person name="Rast P."/>
            <person name="Oberbeckmann S."/>
            <person name="Bunk B."/>
            <person name="Jeske O."/>
            <person name="Meyerdierks A."/>
            <person name="Storesund J.E."/>
            <person name="Kallscheuer N."/>
            <person name="Luecker S."/>
            <person name="Lage O.M."/>
            <person name="Pohl T."/>
            <person name="Merkel B.J."/>
            <person name="Hornburger P."/>
            <person name="Mueller R.-W."/>
            <person name="Bruemmer F."/>
            <person name="Labrenz M."/>
            <person name="Spormann A.M."/>
            <person name="Op den Camp H."/>
            <person name="Overmann J."/>
            <person name="Amann R."/>
            <person name="Jetten M.S.M."/>
            <person name="Mascher T."/>
            <person name="Medema M.H."/>
            <person name="Devos D.P."/>
            <person name="Kaster A.-K."/>
            <person name="Ovreas L."/>
            <person name="Rohde M."/>
            <person name="Galperin M.Y."/>
            <person name="Jogler C."/>
        </authorList>
    </citation>
    <scope>NUCLEOTIDE SEQUENCE [LARGE SCALE GENOMIC DNA]</scope>
    <source>
        <strain evidence="9 10">Pan216</strain>
    </source>
</reference>
<dbReference type="Gene3D" id="1.10.1370.20">
    <property type="entry name" value="Oligoendopeptidase f, C-terminal domain"/>
    <property type="match status" value="1"/>
</dbReference>
<dbReference type="AlphaFoldDB" id="A0A518AZB0"/>
<name>A0A518AZB0_9BACT</name>
<organism evidence="9 10">
    <name type="scientific">Kolteria novifilia</name>
    <dbReference type="NCBI Taxonomy" id="2527975"/>
    <lineage>
        <taxon>Bacteria</taxon>
        <taxon>Pseudomonadati</taxon>
        <taxon>Planctomycetota</taxon>
        <taxon>Planctomycetia</taxon>
        <taxon>Kolteriales</taxon>
        <taxon>Kolteriaceae</taxon>
        <taxon>Kolteria</taxon>
    </lineage>
</organism>
<dbReference type="RefSeq" id="WP_145255259.1">
    <property type="nucleotide sequence ID" value="NZ_CP036279.1"/>
</dbReference>
<sequence length="606" mass="69663">MSTSANRAKSRRVPPRSKVKEADTWDLSRLFTDDKAWERAFIRWSKSFARYEQYRGKLGKSAQTIADCIKLDLQVSRQGERLGVYASLRSSEDKGNDTYQAMLAKLASTGSLAAQASSFIQPELLAIPVTKMRKFLKEKVLEEYRRLLDQMLRHRPHTLGPDEERLLAMQSEMAGTASHTFTQLNNADLRFGTIEDAHGQTIELSHASFASLMQSRKRSVRKAAFKQYYQEYEHHAQTIAATLRGSILTDVYYAKARNHPSALHAALFPDNVPVDVYENLVWTTRKCLPTLHRYYEVRRRAMKLKAIHHYDTYVPIVGKIHKHHTWDQAVSVIMEAITPLGDKYASVLENGLRGRWCDRYENKGKQSGAFSSGSFDSDPYILMNYQEDVLDHVFTLAHEAGHSMHSYYSVKKQAYQDYHYRIFVAEVASTFNEQLLSHYLLENAETDQERAYYINREIDAIRATMFRQTMFAEFERKTHTFAESLKPLTLDVFRNLYHSLLETYFGKEFRIDECLSLECLRIPHFYHAFYVYKYATGMAAAIALSEGVLQGGAKERDAYLGFLSSGCSKDPLDLLRDAGVDMSSPQPIEAALRRFEQLVDQLDELL</sequence>
<dbReference type="Proteomes" id="UP000317093">
    <property type="component" value="Chromosome"/>
</dbReference>
<evidence type="ECO:0000256" key="2">
    <source>
        <dbReference type="ARBA" id="ARBA00022723"/>
    </source>
</evidence>
<proteinExistence type="inferred from homology"/>
<comment type="cofactor">
    <cofactor evidence="6">
        <name>Zn(2+)</name>
        <dbReference type="ChEBI" id="CHEBI:29105"/>
    </cofactor>
    <text evidence="6">Binds 1 zinc ion.</text>
</comment>
<dbReference type="Gene3D" id="1.20.140.70">
    <property type="entry name" value="Oligopeptidase f, N-terminal domain"/>
    <property type="match status" value="1"/>
</dbReference>
<dbReference type="GO" id="GO:0046872">
    <property type="term" value="F:metal ion binding"/>
    <property type="evidence" value="ECO:0007669"/>
    <property type="project" value="UniProtKB-UniRule"/>
</dbReference>
<accession>A0A518AZB0</accession>
<evidence type="ECO:0000259" key="8">
    <source>
        <dbReference type="Pfam" id="PF08439"/>
    </source>
</evidence>
<dbReference type="SUPFAM" id="SSF55486">
    <property type="entry name" value="Metalloproteases ('zincins'), catalytic domain"/>
    <property type="match status" value="1"/>
</dbReference>
<dbReference type="OrthoDB" id="9766487at2"/>
<dbReference type="EMBL" id="CP036279">
    <property type="protein sequence ID" value="QDU60041.1"/>
    <property type="molecule type" value="Genomic_DNA"/>
</dbReference>
<keyword evidence="3 6" id="KW-0378">Hydrolase</keyword>